<dbReference type="PANTHER" id="PTHR12993">
    <property type="entry name" value="N-ACETYLGLUCOSAMINYL-PHOSPHATIDYLINOSITOL DE-N-ACETYLASE-RELATED"/>
    <property type="match status" value="1"/>
</dbReference>
<dbReference type="Ensembl" id="ENSECRT00000013835.1">
    <property type="protein sequence ID" value="ENSECRP00000013598.1"/>
    <property type="gene ID" value="ENSECRG00000009081.1"/>
</dbReference>
<dbReference type="AlphaFoldDB" id="A0A8C4S9I5"/>
<keyword evidence="5" id="KW-1185">Reference proteome</keyword>
<dbReference type="GeneID" id="114655636"/>
<dbReference type="GeneTree" id="ENSGT00390000018434"/>
<dbReference type="PANTHER" id="PTHR12993:SF11">
    <property type="entry name" value="N-ACETYLGLUCOSAMINYL-PHOSPHATIDYLINOSITOL DE-N-ACETYLASE"/>
    <property type="match status" value="1"/>
</dbReference>
<dbReference type="Gene3D" id="3.40.50.10320">
    <property type="entry name" value="LmbE-like"/>
    <property type="match status" value="1"/>
</dbReference>
<accession>A0A8C4S9I5</accession>
<evidence type="ECO:0000256" key="3">
    <source>
        <dbReference type="SAM" id="Phobius"/>
    </source>
</evidence>
<reference evidence="4" key="3">
    <citation type="submission" date="2025-09" db="UniProtKB">
        <authorList>
            <consortium name="Ensembl"/>
        </authorList>
    </citation>
    <scope>IDENTIFICATION</scope>
</reference>
<dbReference type="RefSeq" id="XP_028662596.1">
    <property type="nucleotide sequence ID" value="XM_028806763.2"/>
</dbReference>
<protein>
    <recommendedName>
        <fullName evidence="2">N-acetylglucosaminylphosphatidylinositol deacetylase</fullName>
        <ecNumber evidence="2">3.5.1.89</ecNumber>
    </recommendedName>
</protein>
<dbReference type="InterPro" id="IPR003737">
    <property type="entry name" value="GlcNAc_PI_deacetylase-related"/>
</dbReference>
<dbReference type="InterPro" id="IPR024078">
    <property type="entry name" value="LmbE-like_dom_sf"/>
</dbReference>
<keyword evidence="3" id="KW-0472">Membrane</keyword>
<organism evidence="4 5">
    <name type="scientific">Erpetoichthys calabaricus</name>
    <name type="common">Rope fish</name>
    <name type="synonym">Calamoichthys calabaricus</name>
    <dbReference type="NCBI Taxonomy" id="27687"/>
    <lineage>
        <taxon>Eukaryota</taxon>
        <taxon>Metazoa</taxon>
        <taxon>Chordata</taxon>
        <taxon>Craniata</taxon>
        <taxon>Vertebrata</taxon>
        <taxon>Euteleostomi</taxon>
        <taxon>Actinopterygii</taxon>
        <taxon>Polypteriformes</taxon>
        <taxon>Polypteridae</taxon>
        <taxon>Erpetoichthys</taxon>
    </lineage>
</organism>
<dbReference type="GO" id="GO:0000225">
    <property type="term" value="F:N-acetylglucosaminylphosphatidylinositol deacetylase activity"/>
    <property type="evidence" value="ECO:0007669"/>
    <property type="project" value="UniProtKB-EC"/>
</dbReference>
<dbReference type="UniPathway" id="UPA00196"/>
<dbReference type="GO" id="GO:0016020">
    <property type="term" value="C:membrane"/>
    <property type="evidence" value="ECO:0007669"/>
    <property type="project" value="GOC"/>
</dbReference>
<proteinExistence type="inferred from homology"/>
<keyword evidence="3" id="KW-0812">Transmembrane</keyword>
<dbReference type="Pfam" id="PF02585">
    <property type="entry name" value="PIG-L"/>
    <property type="match status" value="1"/>
</dbReference>
<reference evidence="4" key="2">
    <citation type="submission" date="2025-08" db="UniProtKB">
        <authorList>
            <consortium name="Ensembl"/>
        </authorList>
    </citation>
    <scope>IDENTIFICATION</scope>
</reference>
<dbReference type="GO" id="GO:0005783">
    <property type="term" value="C:endoplasmic reticulum"/>
    <property type="evidence" value="ECO:0007669"/>
    <property type="project" value="TreeGrafter"/>
</dbReference>
<feature type="transmembrane region" description="Helical" evidence="3">
    <location>
        <begin position="6"/>
        <end position="24"/>
    </location>
</feature>
<comment type="similarity">
    <text evidence="1">Belongs to the PIGL family.</text>
</comment>
<dbReference type="GO" id="GO:0006506">
    <property type="term" value="P:GPI anchor biosynthetic process"/>
    <property type="evidence" value="ECO:0007669"/>
    <property type="project" value="UniProtKB-UniPathway"/>
</dbReference>
<reference evidence="4" key="1">
    <citation type="submission" date="2021-06" db="EMBL/GenBank/DDBJ databases">
        <authorList>
            <consortium name="Wellcome Sanger Institute Data Sharing"/>
        </authorList>
    </citation>
    <scope>NUCLEOTIDE SEQUENCE [LARGE SCALE GENOMIC DNA]</scope>
</reference>
<evidence type="ECO:0000313" key="4">
    <source>
        <dbReference type="Ensembl" id="ENSECRP00000013598.1"/>
    </source>
</evidence>
<dbReference type="SUPFAM" id="SSF102588">
    <property type="entry name" value="LmbE-like"/>
    <property type="match status" value="1"/>
</dbReference>
<dbReference type="EC" id="3.5.1.89" evidence="2"/>
<gene>
    <name evidence="4" type="primary">PIGL</name>
</gene>
<sequence>MMYALLSAIIFCLLYYGVILWLYYQYEKHKQKSRVFPFTSKFVQHEFFRKLLCSENGNDRSLRALFITAHPDDECMFFAPAIIQLRKLGFKVYLLCLSTGNYNSEGETRKKELQKSCSVLGIPSDCLTIIDHSGLQDDPVAEWETELISSFILTHVKNNSIQLVLTFDAGGVSRHANHIALFKSLSFLSASRQLPEGCCAAVLETVNIFRKYLSVLDAPVSWLRTPDLLFILTRKEYEEAKIAMRCHRSQMLWFRYMYVLFSRYMLINTYKCLSEEQKIRKQE</sequence>
<dbReference type="OrthoDB" id="440160at2759"/>
<dbReference type="Proteomes" id="UP000694620">
    <property type="component" value="Chromosome 8"/>
</dbReference>
<evidence type="ECO:0000313" key="5">
    <source>
        <dbReference type="Proteomes" id="UP000694620"/>
    </source>
</evidence>
<evidence type="ECO:0000256" key="2">
    <source>
        <dbReference type="ARBA" id="ARBA00012176"/>
    </source>
</evidence>
<name>A0A8C4S9I5_ERPCA</name>
<keyword evidence="3" id="KW-1133">Transmembrane helix</keyword>
<evidence type="ECO:0000256" key="1">
    <source>
        <dbReference type="ARBA" id="ARBA00006066"/>
    </source>
</evidence>